<sequence>MVSELQTREGQEFPRPTELDLFDYRGARFEEVTLKRQFIYGLKVSILRSKQALDGFANNSLEKVERLKEIGRDIHNRFSALDESIIFSETYLKIHEELPKLGAKPEEVLDFFNFCFEVQLKAQKELGKSNLGFPGADIVHQPAVKGIFNKVFDKEIGKISQPSWFSGNKGQWVDFVRQHTGFVSYVHGAQRFGVRPGGPASPGGGQGGGEVDMIRISEIPDWLAASNVPNKEIVEKELAEDREQKEQLREYAKEINRQLTALRDRHVEKSEKVAKWRRELIAKLPLEIRDFPTFLMYLDVAVPLTQIATEGLTKEELRLLGSERMVRAHFDTFNYYTDATLKNNWDIMTSREFIALWFDNKFKEASLVRPAGLSGIVQMIKLLCGQPADGFSWERLKIEDKKAYSALYHDLRPHFFGAKQEERDFLIEFVDQPGLTYQDLIFAVVDTARSENGIKLEDMPEIDQKKYEAMINEFYKFTKKWIRANFKWALNCMFESLNSGGYNSRIADETVTNSPILSEIEQETVQTEQETEELSRDPFFGWKLFYITNKRSPDNPKFHLPVHGENTPERWQDLRSLMTKEGVSLANKADSIVRALESLILLPDTVKNLRPRYFVNGEKYKKMKRDDARIMYRIDPESKVIFFYVEPRGHKGYIKPQ</sequence>
<accession>A0A1G1VGI4</accession>
<evidence type="ECO:0000313" key="3">
    <source>
        <dbReference type="Proteomes" id="UP000177685"/>
    </source>
</evidence>
<protein>
    <submittedName>
        <fullName evidence="2">Uncharacterized protein</fullName>
    </submittedName>
</protein>
<proteinExistence type="predicted"/>
<dbReference type="EMBL" id="MHCD01000013">
    <property type="protein sequence ID" value="OGY14510.1"/>
    <property type="molecule type" value="Genomic_DNA"/>
</dbReference>
<dbReference type="Proteomes" id="UP000177685">
    <property type="component" value="Unassembled WGS sequence"/>
</dbReference>
<gene>
    <name evidence="2" type="ORF">A3A58_01900</name>
</gene>
<dbReference type="AlphaFoldDB" id="A0A1G1VGI4"/>
<evidence type="ECO:0000256" key="1">
    <source>
        <dbReference type="SAM" id="Coils"/>
    </source>
</evidence>
<name>A0A1G1VGI4_9BACT</name>
<reference evidence="2 3" key="1">
    <citation type="journal article" date="2016" name="Nat. Commun.">
        <title>Thousands of microbial genomes shed light on interconnected biogeochemical processes in an aquifer system.</title>
        <authorList>
            <person name="Anantharaman K."/>
            <person name="Brown C.T."/>
            <person name="Hug L.A."/>
            <person name="Sharon I."/>
            <person name="Castelle C.J."/>
            <person name="Probst A.J."/>
            <person name="Thomas B.C."/>
            <person name="Singh A."/>
            <person name="Wilkins M.J."/>
            <person name="Karaoz U."/>
            <person name="Brodie E.L."/>
            <person name="Williams K.H."/>
            <person name="Hubbard S.S."/>
            <person name="Banfield J.F."/>
        </authorList>
    </citation>
    <scope>NUCLEOTIDE SEQUENCE [LARGE SCALE GENOMIC DNA]</scope>
</reference>
<comment type="caution">
    <text evidence="2">The sequence shown here is derived from an EMBL/GenBank/DDBJ whole genome shotgun (WGS) entry which is preliminary data.</text>
</comment>
<evidence type="ECO:0000313" key="2">
    <source>
        <dbReference type="EMBL" id="OGY14510.1"/>
    </source>
</evidence>
<organism evidence="2 3">
    <name type="scientific">Candidatus Blackburnbacteria bacterium RIFCSPLOWO2_01_FULL_41_27</name>
    <dbReference type="NCBI Taxonomy" id="1797520"/>
    <lineage>
        <taxon>Bacteria</taxon>
        <taxon>Candidatus Blackburniibacteriota</taxon>
    </lineage>
</organism>
<keyword evidence="1" id="KW-0175">Coiled coil</keyword>
<feature type="coiled-coil region" evidence="1">
    <location>
        <begin position="231"/>
        <end position="272"/>
    </location>
</feature>